<dbReference type="PANTHER" id="PTHR24322">
    <property type="entry name" value="PKSB"/>
    <property type="match status" value="1"/>
</dbReference>
<evidence type="ECO:0000313" key="13">
    <source>
        <dbReference type="Proteomes" id="UP001238179"/>
    </source>
</evidence>
<protein>
    <submittedName>
        <fullName evidence="12">Short-chain dehydrogenase</fullName>
    </submittedName>
</protein>
<evidence type="ECO:0000256" key="4">
    <source>
        <dbReference type="ARBA" id="ARBA00022857"/>
    </source>
</evidence>
<comment type="similarity">
    <text evidence="2 9">Belongs to the short-chain dehydrogenases/reductases (SDR) family.</text>
</comment>
<evidence type="ECO:0000313" key="12">
    <source>
        <dbReference type="EMBL" id="BDU71293.1"/>
    </source>
</evidence>
<evidence type="ECO:0000256" key="3">
    <source>
        <dbReference type="ARBA" id="ARBA00022692"/>
    </source>
</evidence>
<reference evidence="13" key="1">
    <citation type="journal article" date="2023" name="Int. J. Syst. Evol. Microbiol.">
        <title>Mesoterricola silvestris gen. nov., sp. nov., Mesoterricola sediminis sp. nov., Geothrix oryzae sp. nov., Geothrix edaphica sp. nov., Geothrix rubra sp. nov., and Geothrix limicola sp. nov., six novel members of Acidobacteriota isolated from soils.</title>
        <authorList>
            <person name="Itoh H."/>
            <person name="Sugisawa Y."/>
            <person name="Mise K."/>
            <person name="Xu Z."/>
            <person name="Kuniyasu M."/>
            <person name="Ushijima N."/>
            <person name="Kawano K."/>
            <person name="Kobayashi E."/>
            <person name="Shiratori Y."/>
            <person name="Masuda Y."/>
            <person name="Senoo K."/>
        </authorList>
    </citation>
    <scope>NUCLEOTIDE SEQUENCE [LARGE SCALE GENOMIC DNA]</scope>
    <source>
        <strain evidence="13">W79</strain>
    </source>
</reference>
<dbReference type="GO" id="GO:0042445">
    <property type="term" value="P:hormone metabolic process"/>
    <property type="evidence" value="ECO:0007669"/>
    <property type="project" value="UniProtKB-ARBA"/>
</dbReference>
<dbReference type="GO" id="GO:0016020">
    <property type="term" value="C:membrane"/>
    <property type="evidence" value="ECO:0007669"/>
    <property type="project" value="UniProtKB-SubCell"/>
</dbReference>
<dbReference type="KEGG" id="msil:METEAL_04670"/>
<dbReference type="GO" id="GO:0016616">
    <property type="term" value="F:oxidoreductase activity, acting on the CH-OH group of donors, NAD or NADP as acceptor"/>
    <property type="evidence" value="ECO:0007669"/>
    <property type="project" value="TreeGrafter"/>
</dbReference>
<evidence type="ECO:0000259" key="11">
    <source>
        <dbReference type="SMART" id="SM00822"/>
    </source>
</evidence>
<keyword evidence="3 10" id="KW-0812">Transmembrane</keyword>
<organism evidence="12 13">
    <name type="scientific">Mesoterricola silvestris</name>
    <dbReference type="NCBI Taxonomy" id="2927979"/>
    <lineage>
        <taxon>Bacteria</taxon>
        <taxon>Pseudomonadati</taxon>
        <taxon>Acidobacteriota</taxon>
        <taxon>Holophagae</taxon>
        <taxon>Holophagales</taxon>
        <taxon>Holophagaceae</taxon>
        <taxon>Mesoterricola</taxon>
    </lineage>
</organism>
<dbReference type="InterPro" id="IPR036291">
    <property type="entry name" value="NAD(P)-bd_dom_sf"/>
</dbReference>
<dbReference type="PANTHER" id="PTHR24322:SF736">
    <property type="entry name" value="RETINOL DEHYDROGENASE 10"/>
    <property type="match status" value="1"/>
</dbReference>
<dbReference type="GO" id="GO:0006066">
    <property type="term" value="P:alcohol metabolic process"/>
    <property type="evidence" value="ECO:0007669"/>
    <property type="project" value="UniProtKB-ARBA"/>
</dbReference>
<keyword evidence="7" id="KW-0443">Lipid metabolism</keyword>
<dbReference type="PRINTS" id="PR00081">
    <property type="entry name" value="GDHRDH"/>
</dbReference>
<evidence type="ECO:0000256" key="1">
    <source>
        <dbReference type="ARBA" id="ARBA00004141"/>
    </source>
</evidence>
<evidence type="ECO:0000256" key="2">
    <source>
        <dbReference type="ARBA" id="ARBA00006484"/>
    </source>
</evidence>
<evidence type="ECO:0000256" key="7">
    <source>
        <dbReference type="ARBA" id="ARBA00023098"/>
    </source>
</evidence>
<dbReference type="InterPro" id="IPR057326">
    <property type="entry name" value="KR_dom"/>
</dbReference>
<evidence type="ECO:0000256" key="5">
    <source>
        <dbReference type="ARBA" id="ARBA00022989"/>
    </source>
</evidence>
<keyword evidence="6" id="KW-0560">Oxidoreductase</keyword>
<dbReference type="SUPFAM" id="SSF51735">
    <property type="entry name" value="NAD(P)-binding Rossmann-fold domains"/>
    <property type="match status" value="1"/>
</dbReference>
<dbReference type="SMART" id="SM00822">
    <property type="entry name" value="PKS_KR"/>
    <property type="match status" value="1"/>
</dbReference>
<dbReference type="PRINTS" id="PR00080">
    <property type="entry name" value="SDRFAMILY"/>
</dbReference>
<proteinExistence type="inferred from homology"/>
<keyword evidence="4" id="KW-0521">NADP</keyword>
<dbReference type="Gene3D" id="3.40.50.720">
    <property type="entry name" value="NAD(P)-binding Rossmann-like Domain"/>
    <property type="match status" value="1"/>
</dbReference>
<keyword evidence="8 10" id="KW-0472">Membrane</keyword>
<evidence type="ECO:0000256" key="9">
    <source>
        <dbReference type="RuleBase" id="RU000363"/>
    </source>
</evidence>
<accession>A0AA48GVV7</accession>
<name>A0AA48GVV7_9BACT</name>
<dbReference type="CDD" id="cd05339">
    <property type="entry name" value="17beta-HSDXI-like_SDR_c"/>
    <property type="match status" value="1"/>
</dbReference>
<dbReference type="Pfam" id="PF00106">
    <property type="entry name" value="adh_short"/>
    <property type="match status" value="1"/>
</dbReference>
<gene>
    <name evidence="12" type="ORF">METEAL_04670</name>
</gene>
<keyword evidence="5 10" id="KW-1133">Transmembrane helix</keyword>
<dbReference type="RefSeq" id="WP_316414179.1">
    <property type="nucleotide sequence ID" value="NZ_AP027080.1"/>
</dbReference>
<dbReference type="Proteomes" id="UP001238179">
    <property type="component" value="Chromosome"/>
</dbReference>
<dbReference type="FunFam" id="3.40.50.720:FF:000131">
    <property type="entry name" value="Short-chain dehydrogenase/reductase 3"/>
    <property type="match status" value="1"/>
</dbReference>
<dbReference type="GO" id="GO:0006720">
    <property type="term" value="P:isoprenoid metabolic process"/>
    <property type="evidence" value="ECO:0007669"/>
    <property type="project" value="UniProtKB-ARBA"/>
</dbReference>
<evidence type="ECO:0000256" key="8">
    <source>
        <dbReference type="ARBA" id="ARBA00023136"/>
    </source>
</evidence>
<dbReference type="EMBL" id="AP027080">
    <property type="protein sequence ID" value="BDU71293.1"/>
    <property type="molecule type" value="Genomic_DNA"/>
</dbReference>
<keyword evidence="13" id="KW-1185">Reference proteome</keyword>
<dbReference type="InterPro" id="IPR002347">
    <property type="entry name" value="SDR_fam"/>
</dbReference>
<feature type="domain" description="Ketoreductase" evidence="11">
    <location>
        <begin position="7"/>
        <end position="195"/>
    </location>
</feature>
<evidence type="ECO:0000256" key="10">
    <source>
        <dbReference type="SAM" id="Phobius"/>
    </source>
</evidence>
<evidence type="ECO:0000256" key="6">
    <source>
        <dbReference type="ARBA" id="ARBA00023002"/>
    </source>
</evidence>
<dbReference type="AlphaFoldDB" id="A0AA48GVV7"/>
<sequence>MTRLRGSHVLITGAASGIGRLMAQEARVRGARLTLLDRDEAGLRSVLAELGGDTAIYTVDLSDRARIQATAAQVLKARGAVDVLINNAGIVTGKPILECTDEAIERTFQVNTLALFWMARAFLPAMIEQGRGHLVTVASAAGLSGTSRLTDYCASKFAAVGFDESLRLELRRLGHPVRTTVVCPYYIDTGMFRGVKTRFPWLLPILDPAYVTFRILDAIEKDRARLILPRFVVAVLMIKFLPAALFDAITGFFGVNRSMDEFKGR</sequence>
<feature type="transmembrane region" description="Helical" evidence="10">
    <location>
        <begin position="231"/>
        <end position="255"/>
    </location>
</feature>
<comment type="subcellular location">
    <subcellularLocation>
        <location evidence="1">Membrane</location>
        <topology evidence="1">Multi-pass membrane protein</topology>
    </subcellularLocation>
</comment>